<gene>
    <name evidence="1" type="ORF">PY01221</name>
</gene>
<protein>
    <submittedName>
        <fullName evidence="1">Uncharacterized protein</fullName>
    </submittedName>
</protein>
<proteinExistence type="predicted"/>
<sequence>MNILNDKFHPFSASWLRSICSTCSYQRDS</sequence>
<accession>Q7RQ81</accession>
<evidence type="ECO:0000313" key="1">
    <source>
        <dbReference type="EMBL" id="EAA20511.1"/>
    </source>
</evidence>
<dbReference type="PaxDb" id="73239-Q7RQ81"/>
<dbReference type="InParanoid" id="Q7RQ81"/>
<dbReference type="Proteomes" id="UP000008553">
    <property type="component" value="Unassembled WGS sequence"/>
</dbReference>
<dbReference type="AlphaFoldDB" id="Q7RQ81"/>
<comment type="caution">
    <text evidence="1">The sequence shown here is derived from an EMBL/GenBank/DDBJ whole genome shotgun (WGS) entry which is preliminary data.</text>
</comment>
<reference evidence="1 2" key="1">
    <citation type="journal article" date="2002" name="Nature">
        <title>Genome sequence and comparative analysis of the model rodent malaria parasite Plasmodium yoelii yoelii.</title>
        <authorList>
            <person name="Carlton J.M."/>
            <person name="Angiuoli S.V."/>
            <person name="Suh B.B."/>
            <person name="Kooij T.W."/>
            <person name="Pertea M."/>
            <person name="Silva J.C."/>
            <person name="Ermolaeva M.D."/>
            <person name="Allen J.E."/>
            <person name="Selengut J.D."/>
            <person name="Koo H.L."/>
            <person name="Peterson J.D."/>
            <person name="Pop M."/>
            <person name="Kosack D.S."/>
            <person name="Shumway M.F."/>
            <person name="Bidwell S.L."/>
            <person name="Shallom S.J."/>
            <person name="van Aken S.E."/>
            <person name="Riedmuller S.B."/>
            <person name="Feldblyum T.V."/>
            <person name="Cho J.K."/>
            <person name="Quackenbush J."/>
            <person name="Sedegah M."/>
            <person name="Shoaibi A."/>
            <person name="Cummings L.M."/>
            <person name="Florens L."/>
            <person name="Yates J.R."/>
            <person name="Raine J.D."/>
            <person name="Sinden R.E."/>
            <person name="Harris M.A."/>
            <person name="Cunningham D.A."/>
            <person name="Preiser P.R."/>
            <person name="Bergman L.W."/>
            <person name="Vaidya A.B."/>
            <person name="van Lin L.H."/>
            <person name="Janse C.J."/>
            <person name="Waters A.P."/>
            <person name="Smith H.O."/>
            <person name="White O.R."/>
            <person name="Salzberg S.L."/>
            <person name="Venter J.C."/>
            <person name="Fraser C.M."/>
            <person name="Hoffman S.L."/>
            <person name="Gardner M.J."/>
            <person name="Carucci D.J."/>
        </authorList>
    </citation>
    <scope>NUCLEOTIDE SEQUENCE [LARGE SCALE GENOMIC DNA]</scope>
    <source>
        <strain evidence="1 2">17XNL</strain>
    </source>
</reference>
<name>Q7RQ81_PLAYO</name>
<organism evidence="1 2">
    <name type="scientific">Plasmodium yoelii yoelii</name>
    <dbReference type="NCBI Taxonomy" id="73239"/>
    <lineage>
        <taxon>Eukaryota</taxon>
        <taxon>Sar</taxon>
        <taxon>Alveolata</taxon>
        <taxon>Apicomplexa</taxon>
        <taxon>Aconoidasida</taxon>
        <taxon>Haemosporida</taxon>
        <taxon>Plasmodiidae</taxon>
        <taxon>Plasmodium</taxon>
        <taxon>Plasmodium (Vinckeia)</taxon>
    </lineage>
</organism>
<dbReference type="EMBL" id="AABL01000318">
    <property type="protein sequence ID" value="EAA20511.1"/>
    <property type="molecule type" value="Genomic_DNA"/>
</dbReference>
<keyword evidence="2" id="KW-1185">Reference proteome</keyword>
<evidence type="ECO:0000313" key="2">
    <source>
        <dbReference type="Proteomes" id="UP000008553"/>
    </source>
</evidence>